<keyword evidence="3" id="KW-1185">Reference proteome</keyword>
<accession>A0ABT9XKT3</accession>
<sequence length="133" mass="15686">MKEDWHSASELSGRYSRTIQIYLLCDFSLSVGWLLFMVISHDWRDWYLFLAPLIITIPMLFLYSKPVAVSVHSQRLYIRHNKIDVTQRVKTVERQTERSAIIRFNFLYQLHVTGSPEQIGHLLEQLASYLKAT</sequence>
<keyword evidence="1" id="KW-1133">Transmembrane helix</keyword>
<organism evidence="2 3">
    <name type="scientific">Alicyclobacillus cycloheptanicus</name>
    <dbReference type="NCBI Taxonomy" id="1457"/>
    <lineage>
        <taxon>Bacteria</taxon>
        <taxon>Bacillati</taxon>
        <taxon>Bacillota</taxon>
        <taxon>Bacilli</taxon>
        <taxon>Bacillales</taxon>
        <taxon>Alicyclobacillaceae</taxon>
        <taxon>Alicyclobacillus</taxon>
    </lineage>
</organism>
<feature type="transmembrane region" description="Helical" evidence="1">
    <location>
        <begin position="21"/>
        <end position="40"/>
    </location>
</feature>
<feature type="transmembrane region" description="Helical" evidence="1">
    <location>
        <begin position="46"/>
        <end position="63"/>
    </location>
</feature>
<proteinExistence type="predicted"/>
<keyword evidence="1" id="KW-0472">Membrane</keyword>
<comment type="caution">
    <text evidence="2">The sequence shown here is derived from an EMBL/GenBank/DDBJ whole genome shotgun (WGS) entry which is preliminary data.</text>
</comment>
<evidence type="ECO:0000313" key="2">
    <source>
        <dbReference type="EMBL" id="MDQ0190914.1"/>
    </source>
</evidence>
<protein>
    <recommendedName>
        <fullName evidence="4">PH domain-containing protein</fullName>
    </recommendedName>
</protein>
<name>A0ABT9XKT3_9BACL</name>
<gene>
    <name evidence="2" type="ORF">J2S03_002781</name>
</gene>
<evidence type="ECO:0000256" key="1">
    <source>
        <dbReference type="SAM" id="Phobius"/>
    </source>
</evidence>
<reference evidence="2 3" key="1">
    <citation type="submission" date="2023-07" db="EMBL/GenBank/DDBJ databases">
        <title>Genomic Encyclopedia of Type Strains, Phase IV (KMG-IV): sequencing the most valuable type-strain genomes for metagenomic binning, comparative biology and taxonomic classification.</title>
        <authorList>
            <person name="Goeker M."/>
        </authorList>
    </citation>
    <scope>NUCLEOTIDE SEQUENCE [LARGE SCALE GENOMIC DNA]</scope>
    <source>
        <strain evidence="2 3">DSM 4006</strain>
    </source>
</reference>
<dbReference type="Proteomes" id="UP001232973">
    <property type="component" value="Unassembled WGS sequence"/>
</dbReference>
<dbReference type="EMBL" id="JAUSTP010000027">
    <property type="protein sequence ID" value="MDQ0190914.1"/>
    <property type="molecule type" value="Genomic_DNA"/>
</dbReference>
<evidence type="ECO:0000313" key="3">
    <source>
        <dbReference type="Proteomes" id="UP001232973"/>
    </source>
</evidence>
<dbReference type="RefSeq" id="WP_274457163.1">
    <property type="nucleotide sequence ID" value="NZ_CP067097.1"/>
</dbReference>
<keyword evidence="1" id="KW-0812">Transmembrane</keyword>
<evidence type="ECO:0008006" key="4">
    <source>
        <dbReference type="Google" id="ProtNLM"/>
    </source>
</evidence>